<dbReference type="Pfam" id="PF00889">
    <property type="entry name" value="EF_TS"/>
    <property type="match status" value="1"/>
</dbReference>
<gene>
    <name evidence="5" type="primary">tsf</name>
</gene>
<comment type="similarity">
    <text evidence="1 5 6">Belongs to the EF-Ts family.</text>
</comment>
<dbReference type="CDD" id="cd14275">
    <property type="entry name" value="UBA_EF-Ts"/>
    <property type="match status" value="1"/>
</dbReference>
<feature type="region of interest" description="Involved in Mg(2+) ion dislocation from EF-Tu" evidence="5">
    <location>
        <begin position="82"/>
        <end position="85"/>
    </location>
</feature>
<comment type="function">
    <text evidence="5 6">Associates with the EF-Tu.GDP complex and induces the exchange of GDP to GTP. It remains bound to the aminoacyl-tRNA.EF-Tu.GTP complex up to the GTP hydrolysis stage on the ribosome.</text>
</comment>
<evidence type="ECO:0000256" key="6">
    <source>
        <dbReference type="RuleBase" id="RU000642"/>
    </source>
</evidence>
<dbReference type="Gene3D" id="3.30.479.20">
    <property type="entry name" value="Elongation factor Ts, dimerisation domain"/>
    <property type="match status" value="2"/>
</dbReference>
<evidence type="ECO:0000256" key="3">
    <source>
        <dbReference type="ARBA" id="ARBA00022768"/>
    </source>
</evidence>
<dbReference type="InterPro" id="IPR014039">
    <property type="entry name" value="Transl_elong_EFTs/EF1B_dimer"/>
</dbReference>
<dbReference type="PANTHER" id="PTHR11741:SF0">
    <property type="entry name" value="ELONGATION FACTOR TS, MITOCHONDRIAL"/>
    <property type="match status" value="1"/>
</dbReference>
<evidence type="ECO:0000313" key="9">
    <source>
        <dbReference type="EMBL" id="ADI21572.1"/>
    </source>
</evidence>
<sequence length="278" mass="29894">MSSITKEDVVNLREKTGAGLIDCKRALADSNGDMEEAISLLRKKGVASAAKKAGRDAGEGIISQHLNADRSKGILVEVNCETDFVAKNEDFIAFSREVAQDLLGNPEIDLESKRTEQVAKIGENIRISRSESLAPSGNGVVESYVHTGAKVAVLIAISTESVLSEGSNSKVLSLAKDLCMHIAATSPVCVSRDDIPSELVEKEKEIALAQAEGKPAQAIEKIVQGKLEKYFSTSCLLEQPFVKDPDHVIRDLLSSLGNEIGAEIGVERFIRFQVGEDS</sequence>
<dbReference type="PANTHER" id="PTHR11741">
    <property type="entry name" value="ELONGATION FACTOR TS"/>
    <property type="match status" value="1"/>
</dbReference>
<proteinExistence type="inferred from homology"/>
<keyword evidence="4 5" id="KW-0648">Protein biosynthesis</keyword>
<dbReference type="Gene3D" id="1.10.8.10">
    <property type="entry name" value="DNA helicase RuvA subunit, C-terminal domain"/>
    <property type="match status" value="1"/>
</dbReference>
<name>E7C298_9BACT</name>
<dbReference type="PROSITE" id="PS01127">
    <property type="entry name" value="EF_TS_2"/>
    <property type="match status" value="1"/>
</dbReference>
<dbReference type="FunFam" id="1.10.286.20:FF:000001">
    <property type="entry name" value="Elongation factor Ts"/>
    <property type="match status" value="1"/>
</dbReference>
<keyword evidence="3 5" id="KW-0251">Elongation factor</keyword>
<evidence type="ECO:0000256" key="4">
    <source>
        <dbReference type="ARBA" id="ARBA00022917"/>
    </source>
</evidence>
<reference evidence="9" key="1">
    <citation type="submission" date="2010-01" db="EMBL/GenBank/DDBJ databases">
        <title>Genome fragments of uncultured bacteria from the North Pacific subtropical Gyre.</title>
        <authorList>
            <person name="Pham V.D."/>
            <person name="Delong E.F."/>
        </authorList>
    </citation>
    <scope>NUCLEOTIDE SEQUENCE</scope>
</reference>
<organism evidence="9">
    <name type="scientific">uncultured verrucomicrobium HF0070_35E03</name>
    <dbReference type="NCBI Taxonomy" id="723595"/>
    <lineage>
        <taxon>Bacteria</taxon>
        <taxon>Pseudomonadati</taxon>
        <taxon>Verrucomicrobiota</taxon>
        <taxon>environmental samples</taxon>
    </lineage>
</organism>
<dbReference type="PROSITE" id="PS01126">
    <property type="entry name" value="EF_TS_1"/>
    <property type="match status" value="1"/>
</dbReference>
<dbReference type="HAMAP" id="MF_00050">
    <property type="entry name" value="EF_Ts"/>
    <property type="match status" value="1"/>
</dbReference>
<accession>E7C298</accession>
<dbReference type="InterPro" id="IPR009060">
    <property type="entry name" value="UBA-like_sf"/>
</dbReference>
<evidence type="ECO:0000256" key="1">
    <source>
        <dbReference type="ARBA" id="ARBA00005532"/>
    </source>
</evidence>
<dbReference type="FunFam" id="1.10.8.10:FF:000001">
    <property type="entry name" value="Elongation factor Ts"/>
    <property type="match status" value="1"/>
</dbReference>
<dbReference type="NCBIfam" id="TIGR00116">
    <property type="entry name" value="tsf"/>
    <property type="match status" value="1"/>
</dbReference>
<feature type="domain" description="Translation elongation factor EFTs/EF1B dimerisation" evidence="8">
    <location>
        <begin position="73"/>
        <end position="276"/>
    </location>
</feature>
<protein>
    <recommendedName>
        <fullName evidence="2 5">Elongation factor Ts</fullName>
        <shortName evidence="5">EF-Ts</shortName>
    </recommendedName>
</protein>
<dbReference type="Gene3D" id="1.10.286.20">
    <property type="match status" value="1"/>
</dbReference>
<evidence type="ECO:0000256" key="2">
    <source>
        <dbReference type="ARBA" id="ARBA00016956"/>
    </source>
</evidence>
<dbReference type="SUPFAM" id="SSF54713">
    <property type="entry name" value="Elongation factor Ts (EF-Ts), dimerisation domain"/>
    <property type="match status" value="2"/>
</dbReference>
<evidence type="ECO:0000259" key="8">
    <source>
        <dbReference type="Pfam" id="PF00889"/>
    </source>
</evidence>
<dbReference type="EMBL" id="GU567959">
    <property type="protein sequence ID" value="ADI21572.1"/>
    <property type="molecule type" value="Genomic_DNA"/>
</dbReference>
<dbReference type="AlphaFoldDB" id="E7C298"/>
<dbReference type="InterPro" id="IPR018101">
    <property type="entry name" value="Transl_elong_Ts_CS"/>
</dbReference>
<keyword evidence="5" id="KW-0963">Cytoplasm</keyword>
<evidence type="ECO:0000256" key="5">
    <source>
        <dbReference type="HAMAP-Rule" id="MF_00050"/>
    </source>
</evidence>
<dbReference type="InterPro" id="IPR036402">
    <property type="entry name" value="EF-Ts_dimer_sf"/>
</dbReference>
<dbReference type="InterPro" id="IPR001816">
    <property type="entry name" value="Transl_elong_EFTs/EF1B"/>
</dbReference>
<dbReference type="GO" id="GO:0005737">
    <property type="term" value="C:cytoplasm"/>
    <property type="evidence" value="ECO:0007669"/>
    <property type="project" value="UniProtKB-SubCell"/>
</dbReference>
<dbReference type="SUPFAM" id="SSF46934">
    <property type="entry name" value="UBA-like"/>
    <property type="match status" value="1"/>
</dbReference>
<comment type="subcellular location">
    <subcellularLocation>
        <location evidence="5 7">Cytoplasm</location>
    </subcellularLocation>
</comment>
<evidence type="ECO:0000256" key="7">
    <source>
        <dbReference type="RuleBase" id="RU000643"/>
    </source>
</evidence>
<dbReference type="GO" id="GO:0003746">
    <property type="term" value="F:translation elongation factor activity"/>
    <property type="evidence" value="ECO:0007669"/>
    <property type="project" value="UniProtKB-UniRule"/>
</dbReference>